<gene>
    <name evidence="1" type="ORF">SAMN06265827_105106</name>
</gene>
<name>A0A285GAC3_9FIRM</name>
<proteinExistence type="predicted"/>
<dbReference type="RefSeq" id="WP_097016936.1">
    <property type="nucleotide sequence ID" value="NZ_OBDZ01000005.1"/>
</dbReference>
<sequence>MISQGKLKESLLDQLKQSSKQGEQYEDLIDIYLDMRSTVIELTKNIEKAGVVVTYDNGGGQKGVKKNDSIDQRNKTINQMIKILNELNLEAKKDNGIPEL</sequence>
<dbReference type="AlphaFoldDB" id="A0A285GAC3"/>
<accession>A0A285GAC3</accession>
<dbReference type="EMBL" id="OBDZ01000005">
    <property type="protein sequence ID" value="SNY19361.1"/>
    <property type="molecule type" value="Genomic_DNA"/>
</dbReference>
<dbReference type="Pfam" id="PF05119">
    <property type="entry name" value="Terminase_4"/>
    <property type="match status" value="1"/>
</dbReference>
<keyword evidence="2" id="KW-1185">Reference proteome</keyword>
<organism evidence="1 2">
    <name type="scientific">Orenia metallireducens</name>
    <dbReference type="NCBI Taxonomy" id="1413210"/>
    <lineage>
        <taxon>Bacteria</taxon>
        <taxon>Bacillati</taxon>
        <taxon>Bacillota</taxon>
        <taxon>Clostridia</taxon>
        <taxon>Halanaerobiales</taxon>
        <taxon>Halobacteroidaceae</taxon>
        <taxon>Orenia</taxon>
    </lineage>
</organism>
<protein>
    <submittedName>
        <fullName evidence="1">Phage terminase, small subunit</fullName>
    </submittedName>
</protein>
<evidence type="ECO:0000313" key="1">
    <source>
        <dbReference type="EMBL" id="SNY19361.1"/>
    </source>
</evidence>
<dbReference type="InterPro" id="IPR006448">
    <property type="entry name" value="Phage_term_ssu_P27"/>
</dbReference>
<dbReference type="Proteomes" id="UP000219573">
    <property type="component" value="Unassembled WGS sequence"/>
</dbReference>
<evidence type="ECO:0000313" key="2">
    <source>
        <dbReference type="Proteomes" id="UP000219573"/>
    </source>
</evidence>
<reference evidence="2" key="1">
    <citation type="submission" date="2017-09" db="EMBL/GenBank/DDBJ databases">
        <authorList>
            <person name="Varghese N."/>
            <person name="Submissions S."/>
        </authorList>
    </citation>
    <scope>NUCLEOTIDE SEQUENCE [LARGE SCALE GENOMIC DNA]</scope>
    <source>
        <strain evidence="2">MSL47</strain>
    </source>
</reference>